<name>A0AAR2LN29_PYGNA</name>
<keyword evidence="1" id="KW-0472">Membrane</keyword>
<dbReference type="Proteomes" id="UP001501920">
    <property type="component" value="Chromosome 30"/>
</dbReference>
<protein>
    <submittedName>
        <fullName evidence="2">Uncharacterized protein</fullName>
    </submittedName>
</protein>
<sequence>MPVPPYLHVGSMTLSTGLPRINLTFHSACICLIAPVTPCILEQVVRLHPLNVSKKISTVQIMIGVITLLFGIVLTVNISTISVYTGIVYWGALFVSAGHYIHVSGNTALQIIPKTSKHFSLKAFCFLSPQYISTGFQIQLSFISCLLKHQCMGLVSVYYCWLLFQKRTNGISGVLLVFSLLQFIVSICMSLFGFDATCCAEPGVCNINSLNATSRKTQQNTTLKISMLLSYRFMLPASFHPVEHVFHLVIPVVLTVMRR</sequence>
<keyword evidence="3" id="KW-1185">Reference proteome</keyword>
<organism evidence="2 3">
    <name type="scientific">Pygocentrus nattereri</name>
    <name type="common">Red-bellied piranha</name>
    <dbReference type="NCBI Taxonomy" id="42514"/>
    <lineage>
        <taxon>Eukaryota</taxon>
        <taxon>Metazoa</taxon>
        <taxon>Chordata</taxon>
        <taxon>Craniata</taxon>
        <taxon>Vertebrata</taxon>
        <taxon>Euteleostomi</taxon>
        <taxon>Actinopterygii</taxon>
        <taxon>Neopterygii</taxon>
        <taxon>Teleostei</taxon>
        <taxon>Ostariophysi</taxon>
        <taxon>Characiformes</taxon>
        <taxon>Characoidei</taxon>
        <taxon>Pygocentrus</taxon>
    </lineage>
</organism>
<keyword evidence="1" id="KW-1133">Transmembrane helix</keyword>
<evidence type="ECO:0000313" key="3">
    <source>
        <dbReference type="Proteomes" id="UP001501920"/>
    </source>
</evidence>
<reference evidence="2 3" key="1">
    <citation type="submission" date="2020-10" db="EMBL/GenBank/DDBJ databases">
        <title>Pygocentrus nattereri (red-bellied piranha) genome, fPygNat1, primary haplotype.</title>
        <authorList>
            <person name="Myers G."/>
            <person name="Meyer A."/>
            <person name="Karagic N."/>
            <person name="Pippel M."/>
            <person name="Winkler S."/>
            <person name="Tracey A."/>
            <person name="Wood J."/>
            <person name="Formenti G."/>
            <person name="Howe K."/>
            <person name="Fedrigo O."/>
            <person name="Jarvis E.D."/>
        </authorList>
    </citation>
    <scope>NUCLEOTIDE SEQUENCE [LARGE SCALE GENOMIC DNA]</scope>
</reference>
<keyword evidence="1" id="KW-0812">Transmembrane</keyword>
<evidence type="ECO:0000256" key="1">
    <source>
        <dbReference type="SAM" id="Phobius"/>
    </source>
</evidence>
<reference evidence="2" key="3">
    <citation type="submission" date="2025-09" db="UniProtKB">
        <authorList>
            <consortium name="Ensembl"/>
        </authorList>
    </citation>
    <scope>IDENTIFICATION</scope>
</reference>
<dbReference type="Ensembl" id="ENSPNAT00000057567.1">
    <property type="protein sequence ID" value="ENSPNAP00000077963.1"/>
    <property type="gene ID" value="ENSPNAG00000034288.1"/>
</dbReference>
<proteinExistence type="predicted"/>
<feature type="transmembrane region" description="Helical" evidence="1">
    <location>
        <begin position="146"/>
        <end position="164"/>
    </location>
</feature>
<dbReference type="AlphaFoldDB" id="A0AAR2LN29"/>
<feature type="transmembrane region" description="Helical" evidence="1">
    <location>
        <begin position="61"/>
        <end position="81"/>
    </location>
</feature>
<evidence type="ECO:0000313" key="2">
    <source>
        <dbReference type="Ensembl" id="ENSPNAP00000077963.1"/>
    </source>
</evidence>
<reference evidence="2" key="2">
    <citation type="submission" date="2025-08" db="UniProtKB">
        <authorList>
            <consortium name="Ensembl"/>
        </authorList>
    </citation>
    <scope>IDENTIFICATION</scope>
</reference>
<feature type="transmembrane region" description="Helical" evidence="1">
    <location>
        <begin position="171"/>
        <end position="194"/>
    </location>
</feature>
<feature type="transmembrane region" description="Helical" evidence="1">
    <location>
        <begin position="87"/>
        <end position="109"/>
    </location>
</feature>
<accession>A0AAR2LN29</accession>